<evidence type="ECO:0000313" key="5">
    <source>
        <dbReference type="EMBL" id="SEN06448.1"/>
    </source>
</evidence>
<dbReference type="HAMAP" id="MF_00142">
    <property type="entry name" value="CyaY"/>
    <property type="match status" value="1"/>
</dbReference>
<dbReference type="PROSITE" id="PS01344">
    <property type="entry name" value="FRATAXIN_1"/>
    <property type="match status" value="1"/>
</dbReference>
<dbReference type="GO" id="GO:0016226">
    <property type="term" value="P:iron-sulfur cluster assembly"/>
    <property type="evidence" value="ECO:0007669"/>
    <property type="project" value="UniProtKB-UniRule"/>
</dbReference>
<organism evidence="5 6">
    <name type="scientific">Brachymonas denitrificans DSM 15123</name>
    <dbReference type="NCBI Taxonomy" id="1121117"/>
    <lineage>
        <taxon>Bacteria</taxon>
        <taxon>Pseudomonadati</taxon>
        <taxon>Pseudomonadota</taxon>
        <taxon>Betaproteobacteria</taxon>
        <taxon>Burkholderiales</taxon>
        <taxon>Comamonadaceae</taxon>
        <taxon>Brachymonas</taxon>
    </lineage>
</organism>
<accession>A0A1H8DIU8</accession>
<dbReference type="GO" id="GO:0008199">
    <property type="term" value="F:ferric iron binding"/>
    <property type="evidence" value="ECO:0007669"/>
    <property type="project" value="InterPro"/>
</dbReference>
<keyword evidence="6" id="KW-1185">Reference proteome</keyword>
<dbReference type="GO" id="GO:0005737">
    <property type="term" value="C:cytoplasm"/>
    <property type="evidence" value="ECO:0007669"/>
    <property type="project" value="UniProtKB-ARBA"/>
</dbReference>
<proteinExistence type="inferred from homology"/>
<dbReference type="Gene3D" id="3.30.920.10">
    <property type="entry name" value="Frataxin/CyaY"/>
    <property type="match status" value="1"/>
</dbReference>
<comment type="function">
    <text evidence="4">Involved in iron-sulfur (Fe-S) cluster assembly. May act as a regulator of Fe-S biogenesis.</text>
</comment>
<keyword evidence="2 4" id="KW-0479">Metal-binding</keyword>
<protein>
    <recommendedName>
        <fullName evidence="4">Iron-sulfur cluster assembly protein CyaY</fullName>
    </recommendedName>
</protein>
<dbReference type="SMART" id="SM01219">
    <property type="entry name" value="Frataxin_Cyay"/>
    <property type="match status" value="1"/>
</dbReference>
<reference evidence="5 6" key="1">
    <citation type="submission" date="2016-10" db="EMBL/GenBank/DDBJ databases">
        <authorList>
            <person name="de Groot N.N."/>
        </authorList>
    </citation>
    <scope>NUCLEOTIDE SEQUENCE [LARGE SCALE GENOMIC DNA]</scope>
    <source>
        <strain evidence="5 6">DSM 15123</strain>
    </source>
</reference>
<evidence type="ECO:0000256" key="1">
    <source>
        <dbReference type="ARBA" id="ARBA00008183"/>
    </source>
</evidence>
<dbReference type="Pfam" id="PF01491">
    <property type="entry name" value="Frataxin_Cyay"/>
    <property type="match status" value="1"/>
</dbReference>
<dbReference type="InterPro" id="IPR002908">
    <property type="entry name" value="Frataxin/CyaY"/>
</dbReference>
<dbReference type="InterPro" id="IPR020895">
    <property type="entry name" value="Frataxin_CS"/>
</dbReference>
<gene>
    <name evidence="4" type="primary">cyaY</name>
    <name evidence="5" type="ORF">SAMN02745977_00318</name>
</gene>
<sequence length="108" mass="12155">MTDLEYLEAAEQVLRRIEAACDRINDDTDADIDNQRVGGMITLVFPNQSQIVINLQKPLHEIWMAARAGGFHYKFDGSQWQDTKGHGEFFAHLSRCASEQAGLALEFA</sequence>
<evidence type="ECO:0000313" key="6">
    <source>
        <dbReference type="Proteomes" id="UP000199531"/>
    </source>
</evidence>
<dbReference type="OrthoDB" id="285675at2"/>
<comment type="similarity">
    <text evidence="1 4">Belongs to the frataxin family.</text>
</comment>
<dbReference type="RefSeq" id="WP_091813068.1">
    <property type="nucleotide sequence ID" value="NZ_FOCW01000001.1"/>
</dbReference>
<dbReference type="PROSITE" id="PS50810">
    <property type="entry name" value="FRATAXIN_2"/>
    <property type="match status" value="1"/>
</dbReference>
<dbReference type="STRING" id="1121117.SAMN02745977_00318"/>
<dbReference type="Proteomes" id="UP000199531">
    <property type="component" value="Unassembled WGS sequence"/>
</dbReference>
<name>A0A1H8DIU8_9BURK</name>
<dbReference type="InterPro" id="IPR047584">
    <property type="entry name" value="CyaY"/>
</dbReference>
<evidence type="ECO:0000256" key="3">
    <source>
        <dbReference type="ARBA" id="ARBA00023004"/>
    </source>
</evidence>
<dbReference type="InterPro" id="IPR036524">
    <property type="entry name" value="Frataxin/CyaY_sf"/>
</dbReference>
<evidence type="ECO:0000256" key="4">
    <source>
        <dbReference type="HAMAP-Rule" id="MF_00142"/>
    </source>
</evidence>
<dbReference type="NCBIfam" id="TIGR03421">
    <property type="entry name" value="FeS_CyaY"/>
    <property type="match status" value="1"/>
</dbReference>
<dbReference type="EMBL" id="FOCW01000001">
    <property type="protein sequence ID" value="SEN06448.1"/>
    <property type="molecule type" value="Genomic_DNA"/>
</dbReference>
<evidence type="ECO:0000256" key="2">
    <source>
        <dbReference type="ARBA" id="ARBA00022723"/>
    </source>
</evidence>
<dbReference type="AlphaFoldDB" id="A0A1H8DIU8"/>
<dbReference type="SUPFAM" id="SSF55387">
    <property type="entry name" value="Frataxin/Nqo15-like"/>
    <property type="match status" value="1"/>
</dbReference>
<keyword evidence="3 4" id="KW-0408">Iron</keyword>